<reference evidence="4" key="1">
    <citation type="journal article" date="2014" name="Int. J. Syst. Evol. Microbiol.">
        <title>Complete genome of a new Firmicutes species belonging to the dominant human colonic microbiota ('Ruminococcus bicirculans') reveals two chromosomes and a selective capacity to utilize plant glucans.</title>
        <authorList>
            <consortium name="NISC Comparative Sequencing Program"/>
            <person name="Wegmann U."/>
            <person name="Louis P."/>
            <person name="Goesmann A."/>
            <person name="Henrissat B."/>
            <person name="Duncan S.H."/>
            <person name="Flint H.J."/>
        </authorList>
    </citation>
    <scope>NUCLEOTIDE SEQUENCE</scope>
    <source>
        <strain evidence="4">CGMCC 1.15644</strain>
    </source>
</reference>
<dbReference type="PROSITE" id="PS50110">
    <property type="entry name" value="RESPONSE_REGULATORY"/>
    <property type="match status" value="1"/>
</dbReference>
<evidence type="ECO:0000313" key="4">
    <source>
        <dbReference type="EMBL" id="GGE41703.1"/>
    </source>
</evidence>
<dbReference type="InterPro" id="IPR046947">
    <property type="entry name" value="LytR-like"/>
</dbReference>
<keyword evidence="7" id="KW-1185">Reference proteome</keyword>
<dbReference type="PROSITE" id="PS50930">
    <property type="entry name" value="HTH_LYTTR"/>
    <property type="match status" value="1"/>
</dbReference>
<dbReference type="Gene3D" id="3.40.50.2300">
    <property type="match status" value="1"/>
</dbReference>
<comment type="caution">
    <text evidence="5">The sequence shown here is derived from an EMBL/GenBank/DDBJ whole genome shotgun (WGS) entry which is preliminary data.</text>
</comment>
<evidence type="ECO:0000259" key="2">
    <source>
        <dbReference type="PROSITE" id="PS50110"/>
    </source>
</evidence>
<dbReference type="SMART" id="SM00850">
    <property type="entry name" value="LytTR"/>
    <property type="match status" value="1"/>
</dbReference>
<evidence type="ECO:0000259" key="3">
    <source>
        <dbReference type="PROSITE" id="PS50930"/>
    </source>
</evidence>
<dbReference type="GO" id="GO:0000156">
    <property type="term" value="F:phosphorelay response regulator activity"/>
    <property type="evidence" value="ECO:0007669"/>
    <property type="project" value="InterPro"/>
</dbReference>
<dbReference type="SUPFAM" id="SSF52172">
    <property type="entry name" value="CheY-like"/>
    <property type="match status" value="1"/>
</dbReference>
<dbReference type="Gene3D" id="2.40.50.1020">
    <property type="entry name" value="LytTr DNA-binding domain"/>
    <property type="match status" value="1"/>
</dbReference>
<dbReference type="GO" id="GO:0003677">
    <property type="term" value="F:DNA binding"/>
    <property type="evidence" value="ECO:0007669"/>
    <property type="project" value="UniProtKB-KW"/>
</dbReference>
<dbReference type="EMBL" id="BMJO01000001">
    <property type="protein sequence ID" value="GGE41703.1"/>
    <property type="molecule type" value="Genomic_DNA"/>
</dbReference>
<dbReference type="InterPro" id="IPR001789">
    <property type="entry name" value="Sig_transdc_resp-reg_receiver"/>
</dbReference>
<gene>
    <name evidence="5" type="ORF">EV200_101623</name>
    <name evidence="4" type="ORF">GCM10011413_04420</name>
</gene>
<dbReference type="Proteomes" id="UP000622648">
    <property type="component" value="Unassembled WGS sequence"/>
</dbReference>
<dbReference type="PANTHER" id="PTHR37299">
    <property type="entry name" value="TRANSCRIPTIONAL REGULATOR-RELATED"/>
    <property type="match status" value="1"/>
</dbReference>
<proteinExistence type="predicted"/>
<dbReference type="AlphaFoldDB" id="A0A4R2HMV3"/>
<evidence type="ECO:0000313" key="6">
    <source>
        <dbReference type="Proteomes" id="UP000295684"/>
    </source>
</evidence>
<feature type="modified residue" description="4-aspartylphosphate" evidence="1">
    <location>
        <position position="56"/>
    </location>
</feature>
<dbReference type="PANTHER" id="PTHR37299:SF1">
    <property type="entry name" value="STAGE 0 SPORULATION PROTEIN A HOMOLOG"/>
    <property type="match status" value="1"/>
</dbReference>
<protein>
    <submittedName>
        <fullName evidence="4">DNA-binding response regulator</fullName>
    </submittedName>
    <submittedName>
        <fullName evidence="5">LytTR family two component transcriptional regulator</fullName>
    </submittedName>
</protein>
<feature type="domain" description="Response regulatory" evidence="2">
    <location>
        <begin position="3"/>
        <end position="116"/>
    </location>
</feature>
<dbReference type="InterPro" id="IPR007492">
    <property type="entry name" value="LytTR_DNA-bd_dom"/>
</dbReference>
<evidence type="ECO:0000256" key="1">
    <source>
        <dbReference type="PROSITE-ProRule" id="PRU00169"/>
    </source>
</evidence>
<dbReference type="Pfam" id="PF04397">
    <property type="entry name" value="LytTR"/>
    <property type="match status" value="1"/>
</dbReference>
<dbReference type="RefSeq" id="WP_132529313.1">
    <property type="nucleotide sequence ID" value="NZ_BMJO01000001.1"/>
</dbReference>
<keyword evidence="1" id="KW-0597">Phosphoprotein</keyword>
<dbReference type="Proteomes" id="UP000295684">
    <property type="component" value="Unassembled WGS sequence"/>
</dbReference>
<sequence length="257" mass="30114">MPTVLIIEDELPNVLRMEKMLHQLDSSIMIVDRLQTVQDSIIWLQTHAQPDIIFMDIRLTDGLSFEIFSHVEVTAPVIFITAYDEYALKAFEVNGIDYLLKPLDVDKLAKSLKKAVPKDRQTNEILLQTLKELQTREVSYRNRFLVFYRDTYVLVMTSEIAYFSSENKTTFLHTFDNKRYVIEQTLENLEKELDPDVFFRASRQYIVSLKSIHKIHLFFNSQLKIELSPSDGEAITLSREKSSQLKKWLNQFPSNKL</sequence>
<evidence type="ECO:0000313" key="7">
    <source>
        <dbReference type="Proteomes" id="UP000622648"/>
    </source>
</evidence>
<organism evidence="5 6">
    <name type="scientific">Pedobacter psychrotolerans</name>
    <dbReference type="NCBI Taxonomy" id="1843235"/>
    <lineage>
        <taxon>Bacteria</taxon>
        <taxon>Pseudomonadati</taxon>
        <taxon>Bacteroidota</taxon>
        <taxon>Sphingobacteriia</taxon>
        <taxon>Sphingobacteriales</taxon>
        <taxon>Sphingobacteriaceae</taxon>
        <taxon>Pedobacter</taxon>
    </lineage>
</organism>
<reference evidence="7" key="2">
    <citation type="journal article" date="2019" name="Int. J. Syst. Evol. Microbiol.">
        <title>The Global Catalogue of Microorganisms (GCM) 10K type strain sequencing project: providing services to taxonomists for standard genome sequencing and annotation.</title>
        <authorList>
            <consortium name="The Broad Institute Genomics Platform"/>
            <consortium name="The Broad Institute Genome Sequencing Center for Infectious Disease"/>
            <person name="Wu L."/>
            <person name="Ma J."/>
        </authorList>
    </citation>
    <scope>NUCLEOTIDE SEQUENCE [LARGE SCALE GENOMIC DNA]</scope>
    <source>
        <strain evidence="7">CGMCC 1.15644</strain>
    </source>
</reference>
<reference evidence="5 6" key="3">
    <citation type="submission" date="2019-03" db="EMBL/GenBank/DDBJ databases">
        <title>Genomic Encyclopedia of Type Strains, Phase IV (KMG-IV): sequencing the most valuable type-strain genomes for metagenomic binning, comparative biology and taxonomic classification.</title>
        <authorList>
            <person name="Goeker M."/>
        </authorList>
    </citation>
    <scope>NUCLEOTIDE SEQUENCE [LARGE SCALE GENOMIC DNA]</scope>
    <source>
        <strain evidence="5 6">DSM 103236</strain>
    </source>
</reference>
<dbReference type="OrthoDB" id="9787344at2"/>
<reference evidence="4" key="4">
    <citation type="submission" date="2024-05" db="EMBL/GenBank/DDBJ databases">
        <authorList>
            <person name="Sun Q."/>
            <person name="Zhou Y."/>
        </authorList>
    </citation>
    <scope>NUCLEOTIDE SEQUENCE</scope>
    <source>
        <strain evidence="4">CGMCC 1.15644</strain>
    </source>
</reference>
<feature type="domain" description="HTH LytTR-type" evidence="3">
    <location>
        <begin position="144"/>
        <end position="251"/>
    </location>
</feature>
<dbReference type="InterPro" id="IPR011006">
    <property type="entry name" value="CheY-like_superfamily"/>
</dbReference>
<dbReference type="EMBL" id="SLWO01000001">
    <property type="protein sequence ID" value="TCO31175.1"/>
    <property type="molecule type" value="Genomic_DNA"/>
</dbReference>
<dbReference type="SMART" id="SM00448">
    <property type="entry name" value="REC"/>
    <property type="match status" value="1"/>
</dbReference>
<evidence type="ECO:0000313" key="5">
    <source>
        <dbReference type="EMBL" id="TCO31175.1"/>
    </source>
</evidence>
<keyword evidence="4" id="KW-0238">DNA-binding</keyword>
<accession>A0A4R2HMV3</accession>
<name>A0A4R2HMV3_9SPHI</name>
<dbReference type="Pfam" id="PF00072">
    <property type="entry name" value="Response_reg"/>
    <property type="match status" value="1"/>
</dbReference>